<evidence type="ECO:0000313" key="2">
    <source>
        <dbReference type="Proteomes" id="UP001642464"/>
    </source>
</evidence>
<protein>
    <submittedName>
        <fullName evidence="1">Uncharacterized protein</fullName>
    </submittedName>
</protein>
<dbReference type="Proteomes" id="UP001642464">
    <property type="component" value="Unassembled WGS sequence"/>
</dbReference>
<reference evidence="1 2" key="1">
    <citation type="submission" date="2024-02" db="EMBL/GenBank/DDBJ databases">
        <authorList>
            <person name="Chen Y."/>
            <person name="Shah S."/>
            <person name="Dougan E. K."/>
            <person name="Thang M."/>
            <person name="Chan C."/>
        </authorList>
    </citation>
    <scope>NUCLEOTIDE SEQUENCE [LARGE SCALE GENOMIC DNA]</scope>
</reference>
<dbReference type="PANTHER" id="PTHR40280:SF1">
    <property type="entry name" value="VOC DOMAIN-CONTAINING PROTEIN"/>
    <property type="match status" value="1"/>
</dbReference>
<sequence length="362" mass="40434">MGATVSSLEGVCLGRSKKVLLDYKFKRTLDRVTSLISLEHLNVNVPAWNSELEIFWMKGLGFAADSRAEEVCNRVKAHGGSLQGLVWANAGLQQVHMPVGEPSPMESQSPPGFLGLAYSDIKALRSNLKALSIDWCEVWSQETVQLKELGPPALKVKSPTGVTFVIHAVKSLNSWLTPEGWMDQKELQEQNVSLPSSTPSVCLGIPYMRFMCPAGTAAGLARFYEEIFCTQAELKKEFGSVEECWVPVGASQWLIYREAQPGEAVPYDGYHIAIYINHFVDAYRRAKERQLVWNNPRFPNTTYDTEDLAVKHSEFRILKLVDPMSGEILCEVEHEIRAASHPGFCAKEWLGNKTESQVALNM</sequence>
<dbReference type="EMBL" id="CAXAMM010044095">
    <property type="protein sequence ID" value="CAK9113077.1"/>
    <property type="molecule type" value="Genomic_DNA"/>
</dbReference>
<keyword evidence="2" id="KW-1185">Reference proteome</keyword>
<name>A0ABP0SL14_9DINO</name>
<comment type="caution">
    <text evidence="1">The sequence shown here is derived from an EMBL/GenBank/DDBJ whole genome shotgun (WGS) entry which is preliminary data.</text>
</comment>
<organism evidence="1 2">
    <name type="scientific">Durusdinium trenchii</name>
    <dbReference type="NCBI Taxonomy" id="1381693"/>
    <lineage>
        <taxon>Eukaryota</taxon>
        <taxon>Sar</taxon>
        <taxon>Alveolata</taxon>
        <taxon>Dinophyceae</taxon>
        <taxon>Suessiales</taxon>
        <taxon>Symbiodiniaceae</taxon>
        <taxon>Durusdinium</taxon>
    </lineage>
</organism>
<gene>
    <name evidence="1" type="ORF">SCF082_LOCUS52423</name>
</gene>
<dbReference type="PANTHER" id="PTHR40280">
    <property type="entry name" value="BLR6907 PROTEIN"/>
    <property type="match status" value="1"/>
</dbReference>
<evidence type="ECO:0000313" key="1">
    <source>
        <dbReference type="EMBL" id="CAK9113077.1"/>
    </source>
</evidence>
<accession>A0ABP0SL14</accession>
<proteinExistence type="predicted"/>